<dbReference type="InterPro" id="IPR007053">
    <property type="entry name" value="LRAT_dom"/>
</dbReference>
<reference evidence="7 8" key="1">
    <citation type="journal article" date="2023" name="Sci. Data">
        <title>Genome assembly of the Korean intertidal mud-creeper Batillaria attramentaria.</title>
        <authorList>
            <person name="Patra A.K."/>
            <person name="Ho P.T."/>
            <person name="Jun S."/>
            <person name="Lee S.J."/>
            <person name="Kim Y."/>
            <person name="Won Y.J."/>
        </authorList>
    </citation>
    <scope>NUCLEOTIDE SEQUENCE [LARGE SCALE GENOMIC DNA]</scope>
    <source>
        <strain evidence="7">Wonlab-2016</strain>
    </source>
</reference>
<dbReference type="Pfam" id="PF04970">
    <property type="entry name" value="LRAT"/>
    <property type="match status" value="1"/>
</dbReference>
<proteinExistence type="inferred from homology"/>
<gene>
    <name evidence="7" type="ORF">BaRGS_00004307</name>
</gene>
<feature type="region of interest" description="Disordered" evidence="5">
    <location>
        <begin position="255"/>
        <end position="284"/>
    </location>
</feature>
<feature type="region of interest" description="Disordered" evidence="5">
    <location>
        <begin position="384"/>
        <end position="406"/>
    </location>
</feature>
<evidence type="ECO:0000256" key="3">
    <source>
        <dbReference type="ARBA" id="ARBA00022801"/>
    </source>
</evidence>
<keyword evidence="4" id="KW-0443">Lipid metabolism</keyword>
<feature type="domain" description="LRAT" evidence="6">
    <location>
        <begin position="28"/>
        <end position="154"/>
    </location>
</feature>
<dbReference type="GO" id="GO:0016787">
    <property type="term" value="F:hydrolase activity"/>
    <property type="evidence" value="ECO:0007669"/>
    <property type="project" value="UniProtKB-KW"/>
</dbReference>
<evidence type="ECO:0000256" key="4">
    <source>
        <dbReference type="ARBA" id="ARBA00023098"/>
    </source>
</evidence>
<dbReference type="PANTHER" id="PTHR13943">
    <property type="entry name" value="HRAS-LIKE SUPPRESSOR - RELATED"/>
    <property type="match status" value="1"/>
</dbReference>
<comment type="caution">
    <text evidence="7">The sequence shown here is derived from an EMBL/GenBank/DDBJ whole genome shotgun (WGS) entry which is preliminary data.</text>
</comment>
<evidence type="ECO:0000313" key="7">
    <source>
        <dbReference type="EMBL" id="KAK7504441.1"/>
    </source>
</evidence>
<keyword evidence="8" id="KW-1185">Reference proteome</keyword>
<keyword evidence="2" id="KW-0808">Transferase</keyword>
<dbReference type="PROSITE" id="PS51934">
    <property type="entry name" value="LRAT"/>
    <property type="match status" value="1"/>
</dbReference>
<dbReference type="PANTHER" id="PTHR13943:SF77">
    <property type="entry name" value="LRAT DOMAIN-CONTAINING PROTEIN"/>
    <property type="match status" value="1"/>
</dbReference>
<dbReference type="InterPro" id="IPR038765">
    <property type="entry name" value="Papain-like_cys_pep_sf"/>
</dbReference>
<sequence length="406" mass="41914">MFQDTKTSPEEIRQQNKQLLEELQVGDLVQFPRGIYSHWAVYIGDGEVVHLAGEEDDGVASKMGGSGVGVQHVFSINGEYFTKAYVRVDRFLDVAGNCLAIRDNSKDAILTPLPPEEIKANAIKMLGEANYNLLHYNCEHFATWCRYGRASSDQANVVLDGVTAVRKIDNTVADLATRVAMADMESIGKAAEQVAGVAKVAGATASGFAKTVAPELGKAVGQIAEFAKDKGVGIGPKIVSPGVVIAKPAEFAADAQNTRRSADQETGSAKMVGTSGPAIPSTAGHKADIKNIGKTADLVSEVAKMADKAGLGGVNVETVGKAADHVAGAAKKAGFGGADAQMVGKTAEQVSGMAKMATSAGLGSFDINSAGKAAERVSGLAKMFDPSAAKPVGPEVGKSQPKGPTG</sequence>
<dbReference type="GO" id="GO:0016740">
    <property type="term" value="F:transferase activity"/>
    <property type="evidence" value="ECO:0007669"/>
    <property type="project" value="UniProtKB-KW"/>
</dbReference>
<organism evidence="7 8">
    <name type="scientific">Batillaria attramentaria</name>
    <dbReference type="NCBI Taxonomy" id="370345"/>
    <lineage>
        <taxon>Eukaryota</taxon>
        <taxon>Metazoa</taxon>
        <taxon>Spiralia</taxon>
        <taxon>Lophotrochozoa</taxon>
        <taxon>Mollusca</taxon>
        <taxon>Gastropoda</taxon>
        <taxon>Caenogastropoda</taxon>
        <taxon>Sorbeoconcha</taxon>
        <taxon>Cerithioidea</taxon>
        <taxon>Batillariidae</taxon>
        <taxon>Batillaria</taxon>
    </lineage>
</organism>
<evidence type="ECO:0000256" key="2">
    <source>
        <dbReference type="ARBA" id="ARBA00022679"/>
    </source>
</evidence>
<comment type="similarity">
    <text evidence="1">Belongs to the H-rev107 family.</text>
</comment>
<keyword evidence="3" id="KW-0378">Hydrolase</keyword>
<accession>A0ABD0LYX8</accession>
<name>A0ABD0LYX8_9CAEN</name>
<dbReference type="SUPFAM" id="SSF54001">
    <property type="entry name" value="Cysteine proteinases"/>
    <property type="match status" value="1"/>
</dbReference>
<dbReference type="Proteomes" id="UP001519460">
    <property type="component" value="Unassembled WGS sequence"/>
</dbReference>
<dbReference type="AlphaFoldDB" id="A0ABD0LYX8"/>
<evidence type="ECO:0000256" key="5">
    <source>
        <dbReference type="SAM" id="MobiDB-lite"/>
    </source>
</evidence>
<dbReference type="GO" id="GO:0006629">
    <property type="term" value="P:lipid metabolic process"/>
    <property type="evidence" value="ECO:0007669"/>
    <property type="project" value="UniProtKB-KW"/>
</dbReference>
<evidence type="ECO:0000256" key="1">
    <source>
        <dbReference type="ARBA" id="ARBA00007824"/>
    </source>
</evidence>
<evidence type="ECO:0000313" key="8">
    <source>
        <dbReference type="Proteomes" id="UP001519460"/>
    </source>
</evidence>
<protein>
    <recommendedName>
        <fullName evidence="6">LRAT domain-containing protein</fullName>
    </recommendedName>
</protein>
<dbReference type="EMBL" id="JACVVK020000015">
    <property type="protein sequence ID" value="KAK7504441.1"/>
    <property type="molecule type" value="Genomic_DNA"/>
</dbReference>
<dbReference type="InterPro" id="IPR051496">
    <property type="entry name" value="H-rev107_PLA/AT"/>
</dbReference>
<dbReference type="Gene3D" id="3.90.1720.10">
    <property type="entry name" value="endopeptidase domain like (from Nostoc punctiforme)"/>
    <property type="match status" value="1"/>
</dbReference>
<evidence type="ECO:0000259" key="6">
    <source>
        <dbReference type="PROSITE" id="PS51934"/>
    </source>
</evidence>
<feature type="compositionally biased region" description="Polar residues" evidence="5">
    <location>
        <begin position="255"/>
        <end position="267"/>
    </location>
</feature>